<dbReference type="OrthoDB" id="6619319at2"/>
<evidence type="ECO:0000256" key="3">
    <source>
        <dbReference type="ARBA" id="ARBA00023125"/>
    </source>
</evidence>
<accession>A0A1M6MSY3</accession>
<sequence length="332" mass="35800">MTNIRKVAELAGVSVATVSRTLKTPDIVSPGTRDRVLAAVEQAGYRPNLMAVQFRSQRTRNLVVLVPTIANTFFARVIGGIQEAAQRRGYGILLCNTLGDERAERAYAGMVSTRQADGLIQLRAYDPFGASSAEARPPMVNACEVLDEAPCPTVKLDNRAAARAVTEHLLSLGHRRIGMIKGPRNSPLTRDRLLGFQDALAAAGLAPDESLWCPGDFTLRSGHRAAGDLLSQSEPPTAIFCENDEMAMGALRRIREAGLRVPEDISVAGFDDIAFASFCDPSLTTIAQPAEDFGRVAVSLLLDVIDERDEAADQHCIMPFELVVRESTGPSA</sequence>
<dbReference type="InterPro" id="IPR046335">
    <property type="entry name" value="LacI/GalR-like_sensor"/>
</dbReference>
<dbReference type="InterPro" id="IPR028082">
    <property type="entry name" value="Peripla_BP_I"/>
</dbReference>
<dbReference type="GO" id="GO:0003700">
    <property type="term" value="F:DNA-binding transcription factor activity"/>
    <property type="evidence" value="ECO:0007669"/>
    <property type="project" value="TreeGrafter"/>
</dbReference>
<dbReference type="Gene3D" id="3.40.50.2300">
    <property type="match status" value="2"/>
</dbReference>
<evidence type="ECO:0000259" key="5">
    <source>
        <dbReference type="PROSITE" id="PS50932"/>
    </source>
</evidence>
<reference evidence="7" key="1">
    <citation type="submission" date="2016-11" db="EMBL/GenBank/DDBJ databases">
        <authorList>
            <person name="Varghese N."/>
            <person name="Submissions S."/>
        </authorList>
    </citation>
    <scope>NUCLEOTIDE SEQUENCE [LARGE SCALE GENOMIC DNA]</scope>
    <source>
        <strain evidence="7">ALO Sharm</strain>
    </source>
</reference>
<dbReference type="SUPFAM" id="SSF47413">
    <property type="entry name" value="lambda repressor-like DNA-binding domains"/>
    <property type="match status" value="1"/>
</dbReference>
<keyword evidence="4" id="KW-0804">Transcription</keyword>
<dbReference type="PANTHER" id="PTHR30146">
    <property type="entry name" value="LACI-RELATED TRANSCRIPTIONAL REPRESSOR"/>
    <property type="match status" value="1"/>
</dbReference>
<dbReference type="GO" id="GO:0000976">
    <property type="term" value="F:transcription cis-regulatory region binding"/>
    <property type="evidence" value="ECO:0007669"/>
    <property type="project" value="TreeGrafter"/>
</dbReference>
<keyword evidence="7" id="KW-1185">Reference proteome</keyword>
<feature type="domain" description="HTH lacI-type" evidence="5">
    <location>
        <begin position="2"/>
        <end position="56"/>
    </location>
</feature>
<organism evidence="6 7">
    <name type="scientific">Halomonas caseinilytica</name>
    <dbReference type="NCBI Taxonomy" id="438744"/>
    <lineage>
        <taxon>Bacteria</taxon>
        <taxon>Pseudomonadati</taxon>
        <taxon>Pseudomonadota</taxon>
        <taxon>Gammaproteobacteria</taxon>
        <taxon>Oceanospirillales</taxon>
        <taxon>Halomonadaceae</taxon>
        <taxon>Halomonas</taxon>
    </lineage>
</organism>
<dbReference type="AlphaFoldDB" id="A0A1M6MSY3"/>
<dbReference type="Pfam" id="PF13377">
    <property type="entry name" value="Peripla_BP_3"/>
    <property type="match status" value="1"/>
</dbReference>
<gene>
    <name evidence="6" type="ORF">SAMN05192556_101153</name>
</gene>
<proteinExistence type="predicted"/>
<dbReference type="Pfam" id="PF00356">
    <property type="entry name" value="LacI"/>
    <property type="match status" value="1"/>
</dbReference>
<keyword evidence="1" id="KW-0678">Repressor</keyword>
<dbReference type="InterPro" id="IPR010982">
    <property type="entry name" value="Lambda_DNA-bd_dom_sf"/>
</dbReference>
<evidence type="ECO:0000256" key="4">
    <source>
        <dbReference type="ARBA" id="ARBA00023163"/>
    </source>
</evidence>
<dbReference type="SMART" id="SM00354">
    <property type="entry name" value="HTH_LACI"/>
    <property type="match status" value="1"/>
</dbReference>
<dbReference type="PROSITE" id="PS50932">
    <property type="entry name" value="HTH_LACI_2"/>
    <property type="match status" value="1"/>
</dbReference>
<dbReference type="Proteomes" id="UP000184248">
    <property type="component" value="Unassembled WGS sequence"/>
</dbReference>
<evidence type="ECO:0000256" key="2">
    <source>
        <dbReference type="ARBA" id="ARBA00023015"/>
    </source>
</evidence>
<dbReference type="RefSeq" id="WP_064698012.1">
    <property type="nucleotide sequence ID" value="NZ_BDEO01000001.1"/>
</dbReference>
<evidence type="ECO:0000313" key="7">
    <source>
        <dbReference type="Proteomes" id="UP000184248"/>
    </source>
</evidence>
<dbReference type="SUPFAM" id="SSF53822">
    <property type="entry name" value="Periplasmic binding protein-like I"/>
    <property type="match status" value="1"/>
</dbReference>
<name>A0A1M6MSY3_9GAMM</name>
<protein>
    <submittedName>
        <fullName evidence="6">Transcriptional regulator, LacI family</fullName>
    </submittedName>
</protein>
<dbReference type="CDD" id="cd01392">
    <property type="entry name" value="HTH_LacI"/>
    <property type="match status" value="1"/>
</dbReference>
<keyword evidence="2" id="KW-0805">Transcription regulation</keyword>
<dbReference type="Gene3D" id="1.10.260.40">
    <property type="entry name" value="lambda repressor-like DNA-binding domains"/>
    <property type="match status" value="1"/>
</dbReference>
<dbReference type="EMBL" id="FRAL01000001">
    <property type="protein sequence ID" value="SHJ86581.1"/>
    <property type="molecule type" value="Genomic_DNA"/>
</dbReference>
<dbReference type="CDD" id="cd06284">
    <property type="entry name" value="PBP1_LacI-like"/>
    <property type="match status" value="1"/>
</dbReference>
<dbReference type="PANTHER" id="PTHR30146:SF148">
    <property type="entry name" value="HTH-TYPE TRANSCRIPTIONAL REPRESSOR PURR-RELATED"/>
    <property type="match status" value="1"/>
</dbReference>
<keyword evidence="3" id="KW-0238">DNA-binding</keyword>
<evidence type="ECO:0000256" key="1">
    <source>
        <dbReference type="ARBA" id="ARBA00022491"/>
    </source>
</evidence>
<dbReference type="InterPro" id="IPR000843">
    <property type="entry name" value="HTH_LacI"/>
</dbReference>
<evidence type="ECO:0000313" key="6">
    <source>
        <dbReference type="EMBL" id="SHJ86581.1"/>
    </source>
</evidence>